<dbReference type="PANTHER" id="PTHR46388">
    <property type="entry name" value="NHL REPEAT-CONTAINING PROTEIN 2"/>
    <property type="match status" value="1"/>
</dbReference>
<dbReference type="Gene3D" id="2.120.10.30">
    <property type="entry name" value="TolB, C-terminal domain"/>
    <property type="match status" value="1"/>
</dbReference>
<name>A0AAD4PE85_PERFH</name>
<accession>A0AAD4PE85</accession>
<evidence type="ECO:0000313" key="2">
    <source>
        <dbReference type="Proteomes" id="UP001190926"/>
    </source>
</evidence>
<dbReference type="Proteomes" id="UP001190926">
    <property type="component" value="Unassembled WGS sequence"/>
</dbReference>
<comment type="caution">
    <text evidence="1">The sequence shown here is derived from an EMBL/GenBank/DDBJ whole genome shotgun (WGS) entry which is preliminary data.</text>
</comment>
<dbReference type="EMBL" id="SDAM02000019">
    <property type="protein sequence ID" value="KAH6837114.1"/>
    <property type="molecule type" value="Genomic_DNA"/>
</dbReference>
<dbReference type="AlphaFoldDB" id="A0AAD4PE85"/>
<protein>
    <recommendedName>
        <fullName evidence="3">NHL repeat-containing protein 2</fullName>
    </recommendedName>
</protein>
<organism evidence="1 2">
    <name type="scientific">Perilla frutescens var. hirtella</name>
    <name type="common">Perilla citriodora</name>
    <name type="synonym">Perilla setoyensis</name>
    <dbReference type="NCBI Taxonomy" id="608512"/>
    <lineage>
        <taxon>Eukaryota</taxon>
        <taxon>Viridiplantae</taxon>
        <taxon>Streptophyta</taxon>
        <taxon>Embryophyta</taxon>
        <taxon>Tracheophyta</taxon>
        <taxon>Spermatophyta</taxon>
        <taxon>Magnoliopsida</taxon>
        <taxon>eudicotyledons</taxon>
        <taxon>Gunneridae</taxon>
        <taxon>Pentapetalae</taxon>
        <taxon>asterids</taxon>
        <taxon>lamiids</taxon>
        <taxon>Lamiales</taxon>
        <taxon>Lamiaceae</taxon>
        <taxon>Nepetoideae</taxon>
        <taxon>Elsholtzieae</taxon>
        <taxon>Perilla</taxon>
    </lineage>
</organism>
<dbReference type="PANTHER" id="PTHR46388:SF3">
    <property type="entry name" value="DUF1618 DOMAIN-CONTAINING PROTEIN"/>
    <property type="match status" value="1"/>
</dbReference>
<dbReference type="SUPFAM" id="SSF63825">
    <property type="entry name" value="YWTD domain"/>
    <property type="match status" value="1"/>
</dbReference>
<keyword evidence="2" id="KW-1185">Reference proteome</keyword>
<dbReference type="InterPro" id="IPR011042">
    <property type="entry name" value="6-blade_b-propeller_TolB-like"/>
</dbReference>
<reference evidence="1 2" key="1">
    <citation type="journal article" date="2021" name="Nat. Commun.">
        <title>Incipient diploidization of the medicinal plant Perilla within 10,000 years.</title>
        <authorList>
            <person name="Zhang Y."/>
            <person name="Shen Q."/>
            <person name="Leng L."/>
            <person name="Zhang D."/>
            <person name="Chen S."/>
            <person name="Shi Y."/>
            <person name="Ning Z."/>
            <person name="Chen S."/>
        </authorList>
    </citation>
    <scope>NUCLEOTIDE SEQUENCE [LARGE SCALE GENOMIC DNA]</scope>
    <source>
        <strain evidence="2">cv. PC099</strain>
    </source>
</reference>
<sequence>MYLRFRRLRRAVEFVPKIYPGRFYQSSAAGLNVLADGCGAAAWLYEGSGIYGRLALAGCQWQRYSSRSGKKDKTVSKVHALSFIRSLLHQPRGSSHCWLNTTPGRDNMFKGDGIFLVVVVGDNEGSFEANQHTVKVIEKAKSLQQRYPFLQVMALQLCPSVCQNDMSSHLRLIIKKYITFPILLSNKNILEEANVPFFIISKGFQNPIMYPGKDVDLMALHKVINDLNAENGKDANVVDVKSTWDKPIEVIKEPDVCSASRNLLLSFPGCISVDVSGHRLFLSDVNRHRIIVLNTNGKILDAIGSSPGFEDGEFETAKLMRPASSFYDSSEDCLYFVDSENHAIRRADMETRVVDTVFPVSDVNQKKGLWEWILEKIWPKRNIKLKLKEDDSSLLLFPWHLLKSSNNDIFVLNQSFGTLWIVDLESGLIREVIEESSKILEICGQMILEKCDPLRQLPDVWLKQHVDTNCSLEGIPYGGLLSSAASCQDDVIFCDEVGQRVVKLNKGSGSATTLCLSNFGILGLPYWLTFSIEKMYSVDGPPETDLDHSECFRLLPGRVDIGLIVDIPQHTDLVELPQEGCIWHQARGAAAEISRAERQIASRKVSQTQKFYDDLDNLIFVAPEEEESTTETESQAPDEGLQEGRVRIGCTINTSPGTSEVIIYAALYLRLKKNTDDSQGIKAARIADILEPKRKSKRDLLVKLLMMSEREVEELVFVRPLHVRLKFNCDNHPNGDHSKEIVLTDSSVEAHVTL</sequence>
<proteinExistence type="predicted"/>
<evidence type="ECO:0008006" key="3">
    <source>
        <dbReference type="Google" id="ProtNLM"/>
    </source>
</evidence>
<evidence type="ECO:0000313" key="1">
    <source>
        <dbReference type="EMBL" id="KAH6837114.1"/>
    </source>
</evidence>
<gene>
    <name evidence="1" type="ORF">C2S53_017284</name>
</gene>